<keyword evidence="5 7" id="KW-1133">Transmembrane helix</keyword>
<feature type="transmembrane region" description="Helical" evidence="7">
    <location>
        <begin position="150"/>
        <end position="175"/>
    </location>
</feature>
<dbReference type="SUPFAM" id="SSF144091">
    <property type="entry name" value="Rhomboid-like"/>
    <property type="match status" value="1"/>
</dbReference>
<dbReference type="PANTHER" id="PTHR43731">
    <property type="entry name" value="RHOMBOID PROTEASE"/>
    <property type="match status" value="1"/>
</dbReference>
<keyword evidence="6 7" id="KW-0472">Membrane</keyword>
<dbReference type="InterPro" id="IPR022764">
    <property type="entry name" value="Peptidase_S54_rhomboid_dom"/>
</dbReference>
<dbReference type="InterPro" id="IPR050925">
    <property type="entry name" value="Rhomboid_protease_S54"/>
</dbReference>
<evidence type="ECO:0000256" key="2">
    <source>
        <dbReference type="ARBA" id="ARBA00009045"/>
    </source>
</evidence>
<name>A0A448TSY7_9PAST</name>
<dbReference type="EC" id="3.4.21.105" evidence="9"/>
<feature type="transmembrane region" description="Helical" evidence="7">
    <location>
        <begin position="111"/>
        <end position="130"/>
    </location>
</feature>
<sequence>MQQVFASQIEQITLQFRDYIFKQYGVSLTLYAIPQSDQTHYLFAAFLEENNPYFQKIMQAAQSFNPDDKTTQTSWEVGMVSQNTTNYYATIFKKFFTKDTFSWKNIYPIKFTLFITLLCFGIYVLEVIGFREAIMQLFHYPTDAFEQKDWWRYITPALVHLSWWHLGFNLLFWWLFAGLIERQCGTLQLIILFFCSALISAMVENYFSGPDFFGLSGVVYAVLGFVLILNKFFPDRFMLPDGFFTMLIIGIILGFATPIIGIYTGNAAHISGFIIGMLLALTQKRHIKS</sequence>
<keyword evidence="4 9" id="KW-0378">Hydrolase</keyword>
<dbReference type="GO" id="GO:0016020">
    <property type="term" value="C:membrane"/>
    <property type="evidence" value="ECO:0007669"/>
    <property type="project" value="UniProtKB-SubCell"/>
</dbReference>
<accession>A0A448TSY7</accession>
<dbReference type="Pfam" id="PF01694">
    <property type="entry name" value="Rhomboid"/>
    <property type="match status" value="1"/>
</dbReference>
<dbReference type="Gene3D" id="1.20.1540.10">
    <property type="entry name" value="Rhomboid-like"/>
    <property type="match status" value="1"/>
</dbReference>
<feature type="transmembrane region" description="Helical" evidence="7">
    <location>
        <begin position="187"/>
        <end position="206"/>
    </location>
</feature>
<dbReference type="KEGG" id="adp:NCTC12871_00444"/>
<feature type="transmembrane region" description="Helical" evidence="7">
    <location>
        <begin position="242"/>
        <end position="260"/>
    </location>
</feature>
<dbReference type="EMBL" id="LR134510">
    <property type="protein sequence ID" value="VEJ09015.1"/>
    <property type="molecule type" value="Genomic_DNA"/>
</dbReference>
<keyword evidence="3 7" id="KW-0812">Transmembrane</keyword>
<evidence type="ECO:0000256" key="3">
    <source>
        <dbReference type="ARBA" id="ARBA00022692"/>
    </source>
</evidence>
<protein>
    <submittedName>
        <fullName evidence="9">Rhomboid family protein</fullName>
        <ecNumber evidence="9">3.4.21.105</ecNumber>
    </submittedName>
</protein>
<organism evidence="9 10">
    <name type="scientific">Actinobacillus delphinicola</name>
    <dbReference type="NCBI Taxonomy" id="51161"/>
    <lineage>
        <taxon>Bacteria</taxon>
        <taxon>Pseudomonadati</taxon>
        <taxon>Pseudomonadota</taxon>
        <taxon>Gammaproteobacteria</taxon>
        <taxon>Pasteurellales</taxon>
        <taxon>Pasteurellaceae</taxon>
        <taxon>Actinobacillus</taxon>
    </lineage>
</organism>
<dbReference type="GO" id="GO:0004252">
    <property type="term" value="F:serine-type endopeptidase activity"/>
    <property type="evidence" value="ECO:0007669"/>
    <property type="project" value="InterPro"/>
</dbReference>
<keyword evidence="10" id="KW-1185">Reference proteome</keyword>
<feature type="transmembrane region" description="Helical" evidence="7">
    <location>
        <begin position="212"/>
        <end position="230"/>
    </location>
</feature>
<dbReference type="InterPro" id="IPR035952">
    <property type="entry name" value="Rhomboid-like_sf"/>
</dbReference>
<feature type="domain" description="Peptidase S54 rhomboid" evidence="8">
    <location>
        <begin position="148"/>
        <end position="282"/>
    </location>
</feature>
<dbReference type="Proteomes" id="UP000279799">
    <property type="component" value="Chromosome"/>
</dbReference>
<feature type="transmembrane region" description="Helical" evidence="7">
    <location>
        <begin position="266"/>
        <end position="282"/>
    </location>
</feature>
<evidence type="ECO:0000313" key="10">
    <source>
        <dbReference type="Proteomes" id="UP000279799"/>
    </source>
</evidence>
<evidence type="ECO:0000256" key="5">
    <source>
        <dbReference type="ARBA" id="ARBA00022989"/>
    </source>
</evidence>
<reference evidence="9 10" key="1">
    <citation type="submission" date="2018-12" db="EMBL/GenBank/DDBJ databases">
        <authorList>
            <consortium name="Pathogen Informatics"/>
        </authorList>
    </citation>
    <scope>NUCLEOTIDE SEQUENCE [LARGE SCALE GENOMIC DNA]</scope>
    <source>
        <strain evidence="9 10">NCTC12871</strain>
    </source>
</reference>
<proteinExistence type="inferred from homology"/>
<gene>
    <name evidence="9" type="primary">glpG</name>
    <name evidence="9" type="ORF">NCTC12871_00444</name>
</gene>
<evidence type="ECO:0000313" key="9">
    <source>
        <dbReference type="EMBL" id="VEJ09015.1"/>
    </source>
</evidence>
<evidence type="ECO:0000256" key="6">
    <source>
        <dbReference type="ARBA" id="ARBA00023136"/>
    </source>
</evidence>
<dbReference type="OrthoDB" id="9778341at2"/>
<comment type="similarity">
    <text evidence="2">Belongs to the peptidase S54 family.</text>
</comment>
<dbReference type="AlphaFoldDB" id="A0A448TSY7"/>
<evidence type="ECO:0000256" key="4">
    <source>
        <dbReference type="ARBA" id="ARBA00022801"/>
    </source>
</evidence>
<evidence type="ECO:0000256" key="7">
    <source>
        <dbReference type="SAM" id="Phobius"/>
    </source>
</evidence>
<comment type="subcellular location">
    <subcellularLocation>
        <location evidence="1">Membrane</location>
        <topology evidence="1">Multi-pass membrane protein</topology>
    </subcellularLocation>
</comment>
<dbReference type="RefSeq" id="WP_126598585.1">
    <property type="nucleotide sequence ID" value="NZ_LR134510.1"/>
</dbReference>
<dbReference type="PANTHER" id="PTHR43731:SF14">
    <property type="entry name" value="PRESENILIN-ASSOCIATED RHOMBOID-LIKE PROTEIN, MITOCHONDRIAL"/>
    <property type="match status" value="1"/>
</dbReference>
<evidence type="ECO:0000259" key="8">
    <source>
        <dbReference type="Pfam" id="PF01694"/>
    </source>
</evidence>
<evidence type="ECO:0000256" key="1">
    <source>
        <dbReference type="ARBA" id="ARBA00004141"/>
    </source>
</evidence>